<keyword evidence="5" id="KW-1185">Reference proteome</keyword>
<dbReference type="CDD" id="cd06464">
    <property type="entry name" value="ACD_sHsps-like"/>
    <property type="match status" value="1"/>
</dbReference>
<dbReference type="PANTHER" id="PTHR11527">
    <property type="entry name" value="HEAT-SHOCK PROTEIN 20 FAMILY MEMBER"/>
    <property type="match status" value="1"/>
</dbReference>
<dbReference type="Pfam" id="PF00011">
    <property type="entry name" value="HSP20"/>
    <property type="match status" value="1"/>
</dbReference>
<evidence type="ECO:0000256" key="1">
    <source>
        <dbReference type="PROSITE-ProRule" id="PRU00285"/>
    </source>
</evidence>
<evidence type="ECO:0000313" key="4">
    <source>
        <dbReference type="EMBL" id="UUX49578.1"/>
    </source>
</evidence>
<comment type="similarity">
    <text evidence="1 2">Belongs to the small heat shock protein (HSP20) family.</text>
</comment>
<dbReference type="SUPFAM" id="SSF49764">
    <property type="entry name" value="HSP20-like chaperones"/>
    <property type="match status" value="1"/>
</dbReference>
<protein>
    <submittedName>
        <fullName evidence="4">Hsp20/alpha crystallin family protein</fullName>
    </submittedName>
</protein>
<proteinExistence type="inferred from homology"/>
<evidence type="ECO:0000259" key="3">
    <source>
        <dbReference type="PROSITE" id="PS01031"/>
    </source>
</evidence>
<dbReference type="Gene3D" id="2.60.40.790">
    <property type="match status" value="1"/>
</dbReference>
<organism evidence="4 5">
    <name type="scientific">Nisaea acidiphila</name>
    <dbReference type="NCBI Taxonomy" id="1862145"/>
    <lineage>
        <taxon>Bacteria</taxon>
        <taxon>Pseudomonadati</taxon>
        <taxon>Pseudomonadota</taxon>
        <taxon>Alphaproteobacteria</taxon>
        <taxon>Rhodospirillales</taxon>
        <taxon>Thalassobaculaceae</taxon>
        <taxon>Nisaea</taxon>
    </lineage>
</organism>
<dbReference type="RefSeq" id="WP_257768333.1">
    <property type="nucleotide sequence ID" value="NZ_CP102480.1"/>
</dbReference>
<accession>A0A9J7ART1</accession>
<dbReference type="InterPro" id="IPR008978">
    <property type="entry name" value="HSP20-like_chaperone"/>
</dbReference>
<dbReference type="EMBL" id="CP102480">
    <property type="protein sequence ID" value="UUX49578.1"/>
    <property type="molecule type" value="Genomic_DNA"/>
</dbReference>
<dbReference type="Proteomes" id="UP001060336">
    <property type="component" value="Chromosome"/>
</dbReference>
<dbReference type="InterPro" id="IPR002068">
    <property type="entry name" value="A-crystallin/Hsp20_dom"/>
</dbReference>
<dbReference type="AlphaFoldDB" id="A0A9J7ART1"/>
<dbReference type="KEGG" id="naci:NUH88_19530"/>
<feature type="domain" description="SHSP" evidence="3">
    <location>
        <begin position="49"/>
        <end position="162"/>
    </location>
</feature>
<dbReference type="InterPro" id="IPR031107">
    <property type="entry name" value="Small_HSP"/>
</dbReference>
<dbReference type="PROSITE" id="PS01031">
    <property type="entry name" value="SHSP"/>
    <property type="match status" value="1"/>
</dbReference>
<gene>
    <name evidence="4" type="ORF">NUH88_19530</name>
</gene>
<evidence type="ECO:0000256" key="2">
    <source>
        <dbReference type="RuleBase" id="RU003616"/>
    </source>
</evidence>
<name>A0A9J7ART1_9PROT</name>
<sequence>MSNVAEKKTTEPARTYADPFTAFRAEMDRMFHNFLQNPAFSMPLPFTGAGNGLVMPSADLKEGETEYTLTTELPGMGEEDVDLSISNGSITIKGEKTEEKKDEKENYHLTERRYGSFHRSFRLPDNVDEAKIKAAFEKGVLTVTMPKSKDGKHQERKIKIGA</sequence>
<reference evidence="4" key="1">
    <citation type="submission" date="2022-08" db="EMBL/GenBank/DDBJ databases">
        <title>Nisaea acidiphila sp. nov., isolated from a marine algal debris and emended description of the genus Nisaea Urios et al. 2008.</title>
        <authorList>
            <person name="Kwon K."/>
        </authorList>
    </citation>
    <scope>NUCLEOTIDE SEQUENCE</scope>
    <source>
        <strain evidence="4">MEBiC11861</strain>
    </source>
</reference>
<evidence type="ECO:0000313" key="5">
    <source>
        <dbReference type="Proteomes" id="UP001060336"/>
    </source>
</evidence>